<protein>
    <submittedName>
        <fullName evidence="2">Uncharacterized protein</fullName>
    </submittedName>
</protein>
<dbReference type="InterPro" id="IPR053052">
    <property type="entry name" value="Imprinting_Balance_Reg"/>
</dbReference>
<evidence type="ECO:0000256" key="1">
    <source>
        <dbReference type="SAM" id="MobiDB-lite"/>
    </source>
</evidence>
<name>B9SXH0_RICCO</name>
<dbReference type="PANTHER" id="PTHR45496:SF12">
    <property type="entry name" value="J DOMAIN-CONTAINING PROTEIN"/>
    <property type="match status" value="1"/>
</dbReference>
<keyword evidence="3" id="KW-1185">Reference proteome</keyword>
<accession>B9SXH0</accession>
<reference evidence="3" key="1">
    <citation type="journal article" date="2010" name="Nat. Biotechnol.">
        <title>Draft genome sequence of the oilseed species Ricinus communis.</title>
        <authorList>
            <person name="Chan A.P."/>
            <person name="Crabtree J."/>
            <person name="Zhao Q."/>
            <person name="Lorenzi H."/>
            <person name="Orvis J."/>
            <person name="Puiu D."/>
            <person name="Melake-Berhan A."/>
            <person name="Jones K.M."/>
            <person name="Redman J."/>
            <person name="Chen G."/>
            <person name="Cahoon E.B."/>
            <person name="Gedil M."/>
            <person name="Stanke M."/>
            <person name="Haas B.J."/>
            <person name="Wortman J.R."/>
            <person name="Fraser-Liggett C.M."/>
            <person name="Ravel J."/>
            <person name="Rabinowicz P.D."/>
        </authorList>
    </citation>
    <scope>NUCLEOTIDE SEQUENCE [LARGE SCALE GENOMIC DNA]</scope>
    <source>
        <strain evidence="3">cv. Hale</strain>
    </source>
</reference>
<evidence type="ECO:0000313" key="3">
    <source>
        <dbReference type="Proteomes" id="UP000008311"/>
    </source>
</evidence>
<dbReference type="EMBL" id="EQ974225">
    <property type="protein sequence ID" value="EEF31684.1"/>
    <property type="molecule type" value="Genomic_DNA"/>
</dbReference>
<dbReference type="PANTHER" id="PTHR45496">
    <property type="entry name" value="CHAPERONE DNAJ-DOMAIN SUPERFAMILY PROTEIN"/>
    <property type="match status" value="1"/>
</dbReference>
<proteinExistence type="predicted"/>
<sequence>MYYDGVYKECCLRCQNCKRPFHGVPVAPPPVGMVVEGKEQYYCGLGYFPLKYDLGVFLGDKKGESSGGCGDSFLGGEKGKNEDFVVICDDSDDGDCGRGQEGENRSGKDCGLGLEGETVKSVARKTKKVMGRGKKVMMVESSGNQGTGVGGMSNMSGEFTEEDGDAQPETAGRNGSIEGSFESELEFVMGEDDIYVGFKTDA</sequence>
<dbReference type="STRING" id="3988.B9SXH0"/>
<dbReference type="Proteomes" id="UP000008311">
    <property type="component" value="Unassembled WGS sequence"/>
</dbReference>
<evidence type="ECO:0000313" key="2">
    <source>
        <dbReference type="EMBL" id="EEF31684.1"/>
    </source>
</evidence>
<organism evidence="2 3">
    <name type="scientific">Ricinus communis</name>
    <name type="common">Castor bean</name>
    <dbReference type="NCBI Taxonomy" id="3988"/>
    <lineage>
        <taxon>Eukaryota</taxon>
        <taxon>Viridiplantae</taxon>
        <taxon>Streptophyta</taxon>
        <taxon>Embryophyta</taxon>
        <taxon>Tracheophyta</taxon>
        <taxon>Spermatophyta</taxon>
        <taxon>Magnoliopsida</taxon>
        <taxon>eudicotyledons</taxon>
        <taxon>Gunneridae</taxon>
        <taxon>Pentapetalae</taxon>
        <taxon>rosids</taxon>
        <taxon>fabids</taxon>
        <taxon>Malpighiales</taxon>
        <taxon>Euphorbiaceae</taxon>
        <taxon>Acalyphoideae</taxon>
        <taxon>Acalypheae</taxon>
        <taxon>Ricinus</taxon>
    </lineage>
</organism>
<gene>
    <name evidence="2" type="ORF">RCOM_0069820</name>
</gene>
<dbReference type="AlphaFoldDB" id="B9SXH0"/>
<dbReference type="InParanoid" id="B9SXH0"/>
<feature type="region of interest" description="Disordered" evidence="1">
    <location>
        <begin position="140"/>
        <end position="181"/>
    </location>
</feature>